<evidence type="ECO:0000256" key="2">
    <source>
        <dbReference type="ARBA" id="ARBA00022741"/>
    </source>
</evidence>
<dbReference type="InterPro" id="IPR027417">
    <property type="entry name" value="P-loop_NTPase"/>
</dbReference>
<name>A0A8D0CRY6_SANLU</name>
<evidence type="ECO:0000256" key="3">
    <source>
        <dbReference type="ARBA" id="ARBA00023134"/>
    </source>
</evidence>
<feature type="transmembrane region" description="Helical" evidence="4">
    <location>
        <begin position="232"/>
        <end position="257"/>
    </location>
</feature>
<keyword evidence="4" id="KW-0812">Transmembrane</keyword>
<feature type="domain" description="AIG1-type G" evidence="5">
    <location>
        <begin position="22"/>
        <end position="237"/>
    </location>
</feature>
<evidence type="ECO:0000313" key="7">
    <source>
        <dbReference type="Proteomes" id="UP000694568"/>
    </source>
</evidence>
<dbReference type="SUPFAM" id="SSF52540">
    <property type="entry name" value="P-loop containing nucleoside triphosphate hydrolases"/>
    <property type="match status" value="1"/>
</dbReference>
<keyword evidence="3" id="KW-0342">GTP-binding</keyword>
<dbReference type="Pfam" id="PF04548">
    <property type="entry name" value="AIG1"/>
    <property type="match status" value="1"/>
</dbReference>
<keyword evidence="2" id="KW-0547">Nucleotide-binding</keyword>
<dbReference type="Proteomes" id="UP000694568">
    <property type="component" value="Unplaced"/>
</dbReference>
<proteinExistence type="inferred from homology"/>
<dbReference type="Gene3D" id="3.40.50.300">
    <property type="entry name" value="P-loop containing nucleotide triphosphate hydrolases"/>
    <property type="match status" value="1"/>
</dbReference>
<keyword evidence="4" id="KW-1133">Transmembrane helix</keyword>
<dbReference type="Ensembl" id="ENSSLUT00000007169.1">
    <property type="protein sequence ID" value="ENSSLUP00000006993.1"/>
    <property type="gene ID" value="ENSSLUG00000003142.1"/>
</dbReference>
<dbReference type="PROSITE" id="PS51720">
    <property type="entry name" value="G_AIG1"/>
    <property type="match status" value="1"/>
</dbReference>
<dbReference type="InterPro" id="IPR045058">
    <property type="entry name" value="GIMA/IAN/Toc"/>
</dbReference>
<dbReference type="PANTHER" id="PTHR10903">
    <property type="entry name" value="GTPASE, IMAP FAMILY MEMBER-RELATED"/>
    <property type="match status" value="1"/>
</dbReference>
<evidence type="ECO:0000256" key="4">
    <source>
        <dbReference type="SAM" id="Phobius"/>
    </source>
</evidence>
<evidence type="ECO:0000256" key="1">
    <source>
        <dbReference type="ARBA" id="ARBA00008535"/>
    </source>
</evidence>
<organism evidence="6 7">
    <name type="scientific">Sander lucioperca</name>
    <name type="common">Pike-perch</name>
    <name type="synonym">Perca lucioperca</name>
    <dbReference type="NCBI Taxonomy" id="283035"/>
    <lineage>
        <taxon>Eukaryota</taxon>
        <taxon>Metazoa</taxon>
        <taxon>Chordata</taxon>
        <taxon>Craniata</taxon>
        <taxon>Vertebrata</taxon>
        <taxon>Euteleostomi</taxon>
        <taxon>Actinopterygii</taxon>
        <taxon>Neopterygii</taxon>
        <taxon>Teleostei</taxon>
        <taxon>Neoteleostei</taxon>
        <taxon>Acanthomorphata</taxon>
        <taxon>Eupercaria</taxon>
        <taxon>Perciformes</taxon>
        <taxon>Percoidei</taxon>
        <taxon>Percidae</taxon>
        <taxon>Luciopercinae</taxon>
        <taxon>Sander</taxon>
    </lineage>
</organism>
<sequence length="385" mass="41742">MNETTKHICTILTLDYYSLLVLKTYRIVLLGKTQAGKSSLANTIFGDDVFKINHTSICGTSECQAGSKSVHGRRLTVVDTPGFFDTDRPEEQLKSEIVRCITECAPGPHAFFIVLKVEKFTKEEQFVFTHGDQLPEGMKIEQFVDQNKCLSDLVKKCGGRCHVVDNKYWTNNQQDEYRSNKFQVAELLNTTDKIVMENKGGCYTSKMLQTVWSEKEEVATETKGENTVLKKIGLGVALVALWPLSPVIAVTVGAVVLAQKIGAKGEKAEVATETKGEKVEVATETKGEKADGKAGLKKIGLGVALVALWPLSPVIAGTVGAVALAQKVGAGGIIGTWVLQKGASLPDARTTSTGSFQREGAATLFQSSSRMIELLISKAYYTPSQ</sequence>
<dbReference type="AlphaFoldDB" id="A0A8D0CRY6"/>
<evidence type="ECO:0000313" key="6">
    <source>
        <dbReference type="Ensembl" id="ENSSLUP00000006993.1"/>
    </source>
</evidence>
<keyword evidence="4" id="KW-0472">Membrane</keyword>
<keyword evidence="7" id="KW-1185">Reference proteome</keyword>
<dbReference type="PANTHER" id="PTHR10903:SF62">
    <property type="entry name" value="GTPASE IMAP FAMILY MEMBER 4-LIKE-RELATED"/>
    <property type="match status" value="1"/>
</dbReference>
<protein>
    <recommendedName>
        <fullName evidence="5">AIG1-type G domain-containing protein</fullName>
    </recommendedName>
</protein>
<comment type="similarity">
    <text evidence="1">Belongs to the TRAFAC class TrmE-Era-EngA-EngB-Septin-like GTPase superfamily. AIG1/Toc34/Toc159-like paraseptin GTPase family. IAN subfamily.</text>
</comment>
<reference evidence="6" key="1">
    <citation type="submission" date="2025-08" db="UniProtKB">
        <authorList>
            <consortium name="Ensembl"/>
        </authorList>
    </citation>
    <scope>IDENTIFICATION</scope>
</reference>
<evidence type="ECO:0000259" key="5">
    <source>
        <dbReference type="PROSITE" id="PS51720"/>
    </source>
</evidence>
<dbReference type="GeneTree" id="ENSGT01150000286992"/>
<accession>A0A8D0CRY6</accession>
<dbReference type="GO" id="GO:0005525">
    <property type="term" value="F:GTP binding"/>
    <property type="evidence" value="ECO:0007669"/>
    <property type="project" value="UniProtKB-KW"/>
</dbReference>
<reference evidence="6" key="2">
    <citation type="submission" date="2025-09" db="UniProtKB">
        <authorList>
            <consortium name="Ensembl"/>
        </authorList>
    </citation>
    <scope>IDENTIFICATION</scope>
</reference>
<dbReference type="InterPro" id="IPR006703">
    <property type="entry name" value="G_AIG1"/>
</dbReference>